<evidence type="ECO:0000313" key="2">
    <source>
        <dbReference type="Proteomes" id="UP001148786"/>
    </source>
</evidence>
<dbReference type="AlphaFoldDB" id="A0A9W8JWZ4"/>
<keyword evidence="2" id="KW-1185">Reference proteome</keyword>
<dbReference type="Proteomes" id="UP001148786">
    <property type="component" value="Unassembled WGS sequence"/>
</dbReference>
<sequence>MSLHEPRLLNSFDAAHATKVKAFFLPNGPHHTTSRSDLPPLVVVEGFAIQTLDIPTVVSPLGEFNPLVELVFRTEDMAPFVKTFITDVSTSARHFAVYSSLPGSQSSSPSAAEMNPWNAHLLVFAVDSDARFVGLSELDLPNVLSSLLARYPLSALHARTLPVRPINWLNMPLCDLYVRARNIIVDIMRTPPSLLDILTLLFGAFLLIAFA</sequence>
<organism evidence="1 2">
    <name type="scientific">Agrocybe chaxingu</name>
    <dbReference type="NCBI Taxonomy" id="84603"/>
    <lineage>
        <taxon>Eukaryota</taxon>
        <taxon>Fungi</taxon>
        <taxon>Dikarya</taxon>
        <taxon>Basidiomycota</taxon>
        <taxon>Agaricomycotina</taxon>
        <taxon>Agaricomycetes</taxon>
        <taxon>Agaricomycetidae</taxon>
        <taxon>Agaricales</taxon>
        <taxon>Agaricineae</taxon>
        <taxon>Strophariaceae</taxon>
        <taxon>Agrocybe</taxon>
    </lineage>
</organism>
<name>A0A9W8JWZ4_9AGAR</name>
<accession>A0A9W8JWZ4</accession>
<dbReference type="EMBL" id="JANKHO010001241">
    <property type="protein sequence ID" value="KAJ3502713.1"/>
    <property type="molecule type" value="Genomic_DNA"/>
</dbReference>
<comment type="caution">
    <text evidence="1">The sequence shown here is derived from an EMBL/GenBank/DDBJ whole genome shotgun (WGS) entry which is preliminary data.</text>
</comment>
<gene>
    <name evidence="1" type="ORF">NLJ89_g8761</name>
</gene>
<protein>
    <submittedName>
        <fullName evidence="1">Uncharacterized protein</fullName>
    </submittedName>
</protein>
<evidence type="ECO:0000313" key="1">
    <source>
        <dbReference type="EMBL" id="KAJ3502713.1"/>
    </source>
</evidence>
<proteinExistence type="predicted"/>
<reference evidence="1" key="1">
    <citation type="submission" date="2022-07" db="EMBL/GenBank/DDBJ databases">
        <title>Genome Sequence of Agrocybe chaxingu.</title>
        <authorList>
            <person name="Buettner E."/>
        </authorList>
    </citation>
    <scope>NUCLEOTIDE SEQUENCE</scope>
    <source>
        <strain evidence="1">MP-N11</strain>
    </source>
</reference>